<accession>A0AAE3T9L3</accession>
<proteinExistence type="predicted"/>
<dbReference type="Proteomes" id="UP001220964">
    <property type="component" value="Unassembled WGS sequence"/>
</dbReference>
<evidence type="ECO:0000259" key="3">
    <source>
        <dbReference type="PROSITE" id="PS50975"/>
    </source>
</evidence>
<dbReference type="GO" id="GO:0046872">
    <property type="term" value="F:metal ion binding"/>
    <property type="evidence" value="ECO:0007669"/>
    <property type="project" value="InterPro"/>
</dbReference>
<organism evidence="4 5">
    <name type="scientific">Psychromarinibacter sediminicola</name>
    <dbReference type="NCBI Taxonomy" id="3033385"/>
    <lineage>
        <taxon>Bacteria</taxon>
        <taxon>Pseudomonadati</taxon>
        <taxon>Pseudomonadota</taxon>
        <taxon>Alphaproteobacteria</taxon>
        <taxon>Rhodobacterales</taxon>
        <taxon>Paracoccaceae</taxon>
        <taxon>Psychromarinibacter</taxon>
    </lineage>
</organism>
<reference evidence="4" key="1">
    <citation type="submission" date="2023-03" db="EMBL/GenBank/DDBJ databases">
        <title>Multiphase analysis and comparison of six strains from genera Psychromarinibacter, Lutimaribacter, and Maritimibacter, including a novel species: Psychromarinibacter sediminicola sp. nov.</title>
        <authorList>
            <person name="Wang Y.-H."/>
            <person name="Ye M.-Q."/>
            <person name="Du Z.-J."/>
        </authorList>
    </citation>
    <scope>NUCLEOTIDE SEQUENCE</scope>
    <source>
        <strain evidence="4">C21-152</strain>
    </source>
</reference>
<dbReference type="PROSITE" id="PS00867">
    <property type="entry name" value="CPSASE_2"/>
    <property type="match status" value="1"/>
</dbReference>
<comment type="caution">
    <text evidence="4">The sequence shown here is derived from an EMBL/GenBank/DDBJ whole genome shotgun (WGS) entry which is preliminary data.</text>
</comment>
<feature type="region of interest" description="Disordered" evidence="2">
    <location>
        <begin position="75"/>
        <end position="104"/>
    </location>
</feature>
<dbReference type="Gene3D" id="3.30.470.20">
    <property type="entry name" value="ATP-grasp fold, B domain"/>
    <property type="match status" value="1"/>
</dbReference>
<dbReference type="Pfam" id="PF02786">
    <property type="entry name" value="CPSase_L_D2"/>
    <property type="match status" value="1"/>
</dbReference>
<protein>
    <recommendedName>
        <fullName evidence="3">ATP-grasp domain-containing protein</fullName>
    </recommendedName>
</protein>
<dbReference type="InterPro" id="IPR005479">
    <property type="entry name" value="CPAse_ATP-bd"/>
</dbReference>
<evidence type="ECO:0000256" key="1">
    <source>
        <dbReference type="PROSITE-ProRule" id="PRU00409"/>
    </source>
</evidence>
<keyword evidence="1" id="KW-0067">ATP-binding</keyword>
<dbReference type="AlphaFoldDB" id="A0AAE3T9L3"/>
<dbReference type="EMBL" id="JARGYC010000022">
    <property type="protein sequence ID" value="MDF0601134.1"/>
    <property type="molecule type" value="Genomic_DNA"/>
</dbReference>
<gene>
    <name evidence="4" type="ORF">P1J78_10365</name>
</gene>
<evidence type="ECO:0000313" key="5">
    <source>
        <dbReference type="Proteomes" id="UP001220964"/>
    </source>
</evidence>
<feature type="domain" description="ATP-grasp" evidence="3">
    <location>
        <begin position="29"/>
        <end position="102"/>
    </location>
</feature>
<name>A0AAE3T9L3_9RHOB</name>
<dbReference type="SUPFAM" id="SSF56059">
    <property type="entry name" value="Glutathione synthetase ATP-binding domain-like"/>
    <property type="match status" value="1"/>
</dbReference>
<keyword evidence="1" id="KW-0547">Nucleotide-binding</keyword>
<dbReference type="InterPro" id="IPR011761">
    <property type="entry name" value="ATP-grasp"/>
</dbReference>
<evidence type="ECO:0000256" key="2">
    <source>
        <dbReference type="SAM" id="MobiDB-lite"/>
    </source>
</evidence>
<keyword evidence="5" id="KW-1185">Reference proteome</keyword>
<sequence>MSVTLRRRPSHPTELMRWEYRPHQFKLVEAARAQTAKVLDKIGFDDGPFNVEFFRDPDSGALNLLEINARMSKSHSPRLADLPDPADAAGPRALETFPEPMQAR</sequence>
<dbReference type="GO" id="GO:0005524">
    <property type="term" value="F:ATP binding"/>
    <property type="evidence" value="ECO:0007669"/>
    <property type="project" value="UniProtKB-UniRule"/>
</dbReference>
<evidence type="ECO:0000313" key="4">
    <source>
        <dbReference type="EMBL" id="MDF0601134.1"/>
    </source>
</evidence>
<dbReference type="PROSITE" id="PS50975">
    <property type="entry name" value="ATP_GRASP"/>
    <property type="match status" value="1"/>
</dbReference>
<feature type="compositionally biased region" description="Low complexity" evidence="2">
    <location>
        <begin position="77"/>
        <end position="94"/>
    </location>
</feature>